<dbReference type="EMBL" id="JBHSPU010000014">
    <property type="protein sequence ID" value="MFC5914780.1"/>
    <property type="molecule type" value="Genomic_DNA"/>
</dbReference>
<reference evidence="3" key="1">
    <citation type="journal article" date="2019" name="Int. J. Syst. Evol. Microbiol.">
        <title>The Global Catalogue of Microorganisms (GCM) 10K type strain sequencing project: providing services to taxonomists for standard genome sequencing and annotation.</title>
        <authorList>
            <consortium name="The Broad Institute Genomics Platform"/>
            <consortium name="The Broad Institute Genome Sequencing Center for Infectious Disease"/>
            <person name="Wu L."/>
            <person name="Ma J."/>
        </authorList>
    </citation>
    <scope>NUCLEOTIDE SEQUENCE [LARGE SCALE GENOMIC DNA]</scope>
    <source>
        <strain evidence="3">JCM 4147</strain>
    </source>
</reference>
<evidence type="ECO:0000256" key="1">
    <source>
        <dbReference type="SAM" id="MobiDB-lite"/>
    </source>
</evidence>
<evidence type="ECO:0000313" key="2">
    <source>
        <dbReference type="EMBL" id="MFC5914780.1"/>
    </source>
</evidence>
<organism evidence="2 3">
    <name type="scientific">Streptomyces pulveraceus</name>
    <dbReference type="NCBI Taxonomy" id="68258"/>
    <lineage>
        <taxon>Bacteria</taxon>
        <taxon>Bacillati</taxon>
        <taxon>Actinomycetota</taxon>
        <taxon>Actinomycetes</taxon>
        <taxon>Kitasatosporales</taxon>
        <taxon>Streptomycetaceae</taxon>
        <taxon>Streptomyces</taxon>
    </lineage>
</organism>
<feature type="compositionally biased region" description="Polar residues" evidence="1">
    <location>
        <begin position="140"/>
        <end position="152"/>
    </location>
</feature>
<dbReference type="SUPFAM" id="SSF103473">
    <property type="entry name" value="MFS general substrate transporter"/>
    <property type="match status" value="1"/>
</dbReference>
<feature type="region of interest" description="Disordered" evidence="1">
    <location>
        <begin position="102"/>
        <end position="163"/>
    </location>
</feature>
<name>A0ABW1GIX4_9ACTN</name>
<keyword evidence="3" id="KW-1185">Reference proteome</keyword>
<dbReference type="RefSeq" id="WP_386420223.1">
    <property type="nucleotide sequence ID" value="NZ_BAAATU010000033.1"/>
</dbReference>
<dbReference type="InterPro" id="IPR011701">
    <property type="entry name" value="MFS"/>
</dbReference>
<evidence type="ECO:0000313" key="3">
    <source>
        <dbReference type="Proteomes" id="UP001596200"/>
    </source>
</evidence>
<protein>
    <submittedName>
        <fullName evidence="2">MFS transporter</fullName>
    </submittedName>
</protein>
<dbReference type="InterPro" id="IPR036259">
    <property type="entry name" value="MFS_trans_sf"/>
</dbReference>
<comment type="caution">
    <text evidence="2">The sequence shown here is derived from an EMBL/GenBank/DDBJ whole genome shotgun (WGS) entry which is preliminary data.</text>
</comment>
<gene>
    <name evidence="2" type="ORF">ACFP1B_15305</name>
</gene>
<sequence length="194" mass="20373">MATGGYVGTAVTPGAIGLATAVWPVGVLRAMAWASRGLRSPARDSLLASLVTPRAYGRAYGLERAGDNLGAVAGPLAATGLVVWVSIRPAFWFAFIPGRPGRSLHHDRGPRGPAPQRRRCSGAHPAAVRRVAGRGAAKSSRPSRQITASPSRTVPGRSVMPATARSIQCRVTTLPDRAYSTTVSSVRRSTVRSR</sequence>
<dbReference type="Proteomes" id="UP001596200">
    <property type="component" value="Unassembled WGS sequence"/>
</dbReference>
<dbReference type="PANTHER" id="PTHR23518">
    <property type="entry name" value="C-METHYLTRANSFERASE"/>
    <property type="match status" value="1"/>
</dbReference>
<proteinExistence type="predicted"/>
<feature type="compositionally biased region" description="Low complexity" evidence="1">
    <location>
        <begin position="126"/>
        <end position="137"/>
    </location>
</feature>
<dbReference type="PANTHER" id="PTHR23518:SF2">
    <property type="entry name" value="MAJOR FACILITATOR SUPERFAMILY TRANSPORTER"/>
    <property type="match status" value="1"/>
</dbReference>
<dbReference type="Gene3D" id="1.20.1250.20">
    <property type="entry name" value="MFS general substrate transporter like domains"/>
    <property type="match status" value="1"/>
</dbReference>
<dbReference type="Pfam" id="PF07690">
    <property type="entry name" value="MFS_1"/>
    <property type="match status" value="1"/>
</dbReference>
<accession>A0ABW1GIX4</accession>